<dbReference type="EMBL" id="QSHQ01000002">
    <property type="protein sequence ID" value="RHC33228.1"/>
    <property type="molecule type" value="Genomic_DNA"/>
</dbReference>
<evidence type="ECO:0000313" key="2">
    <source>
        <dbReference type="EMBL" id="RHC33228.1"/>
    </source>
</evidence>
<evidence type="ECO:0000313" key="1">
    <source>
        <dbReference type="EMBL" id="RGX00686.1"/>
    </source>
</evidence>
<proteinExistence type="predicted"/>
<sequence length="323" mass="35027">MNGILKSHGGFMAFSFLLLAFYACTERELHGIRPLDTGISIRTSWGDIVHGDAETLEFHFYPADGSTPIVESAVPSGGFEGKLPVGKYKVLAFNSETANVETVDMDSYEKAAVIAKSVVTVRSGENMRLAEPGPVYAFRGEIEVVEGALSVYTVMADPLTQDIGMQVTNNTDLAIVSVRCDFPGIVLGRYLSRTRDKEPYHQESMGIYPAEAAFNNRIAEIGFRSFGVFSPAVSGLSETPIVLTLKLDDGRTIETEVAEFGKLLDEAVGDREFSAGLKLDIELKLAADGTGDIFVGIGIQGWKDYDGDGMPDKIGRNGKEILY</sequence>
<dbReference type="EMBL" id="QSBD01000001">
    <property type="protein sequence ID" value="RGX00686.1"/>
    <property type="molecule type" value="Genomic_DNA"/>
</dbReference>
<organism evidence="1 3">
    <name type="scientific">Bacteroides stercoris</name>
    <dbReference type="NCBI Taxonomy" id="46506"/>
    <lineage>
        <taxon>Bacteria</taxon>
        <taxon>Pseudomonadati</taxon>
        <taxon>Bacteroidota</taxon>
        <taxon>Bacteroidia</taxon>
        <taxon>Bacteroidales</taxon>
        <taxon>Bacteroidaceae</taxon>
        <taxon>Bacteroides</taxon>
    </lineage>
</organism>
<dbReference type="AlphaFoldDB" id="A0A413E761"/>
<protein>
    <submittedName>
        <fullName evidence="1">DUF5119 domain-containing protein</fullName>
    </submittedName>
</protein>
<dbReference type="RefSeq" id="WP_117899240.1">
    <property type="nucleotide sequence ID" value="NZ_CAXTGL010000014.1"/>
</dbReference>
<name>A0A413E761_BACSE</name>
<dbReference type="Proteomes" id="UP000285305">
    <property type="component" value="Unassembled WGS sequence"/>
</dbReference>
<dbReference type="Pfam" id="PF17145">
    <property type="entry name" value="DUF5119"/>
    <property type="match status" value="1"/>
</dbReference>
<evidence type="ECO:0000313" key="3">
    <source>
        <dbReference type="Proteomes" id="UP000284777"/>
    </source>
</evidence>
<reference evidence="3 4" key="1">
    <citation type="submission" date="2018-08" db="EMBL/GenBank/DDBJ databases">
        <title>A genome reference for cultivated species of the human gut microbiota.</title>
        <authorList>
            <person name="Zou Y."/>
            <person name="Xue W."/>
            <person name="Luo G."/>
        </authorList>
    </citation>
    <scope>NUCLEOTIDE SEQUENCE [LARGE SCALE GENOMIC DNA]</scope>
    <source>
        <strain evidence="1 3">AF05-4</strain>
        <strain evidence="2 4">AM36-9BH</strain>
    </source>
</reference>
<accession>A0A413E761</accession>
<dbReference type="PROSITE" id="PS51257">
    <property type="entry name" value="PROKAR_LIPOPROTEIN"/>
    <property type="match status" value="1"/>
</dbReference>
<dbReference type="InterPro" id="IPR033410">
    <property type="entry name" value="DUF5119"/>
</dbReference>
<dbReference type="Proteomes" id="UP000284777">
    <property type="component" value="Unassembled WGS sequence"/>
</dbReference>
<evidence type="ECO:0000313" key="4">
    <source>
        <dbReference type="Proteomes" id="UP000285305"/>
    </source>
</evidence>
<gene>
    <name evidence="2" type="ORF">DW853_01315</name>
    <name evidence="1" type="ORF">DWV41_01800</name>
</gene>
<comment type="caution">
    <text evidence="1">The sequence shown here is derived from an EMBL/GenBank/DDBJ whole genome shotgun (WGS) entry which is preliminary data.</text>
</comment>